<dbReference type="GO" id="GO:0005524">
    <property type="term" value="F:ATP binding"/>
    <property type="evidence" value="ECO:0007669"/>
    <property type="project" value="UniProtKB-KW"/>
</dbReference>
<evidence type="ECO:0000256" key="5">
    <source>
        <dbReference type="ARBA" id="ARBA00023163"/>
    </source>
</evidence>
<evidence type="ECO:0000313" key="10">
    <source>
        <dbReference type="Proteomes" id="UP000001520"/>
    </source>
</evidence>
<dbReference type="InterPro" id="IPR003593">
    <property type="entry name" value="AAA+_ATPase"/>
</dbReference>
<dbReference type="PANTHER" id="PTHR32071">
    <property type="entry name" value="TRANSCRIPTIONAL REGULATORY PROTEIN"/>
    <property type="match status" value="1"/>
</dbReference>
<dbReference type="Gene3D" id="3.40.50.300">
    <property type="entry name" value="P-loop containing nucleotide triphosphate hydrolases"/>
    <property type="match status" value="1"/>
</dbReference>
<feature type="domain" description="Response regulatory" evidence="8">
    <location>
        <begin position="3"/>
        <end position="116"/>
    </location>
</feature>
<evidence type="ECO:0000259" key="7">
    <source>
        <dbReference type="PROSITE" id="PS50045"/>
    </source>
</evidence>
<dbReference type="Gene3D" id="1.10.10.60">
    <property type="entry name" value="Homeodomain-like"/>
    <property type="match status" value="1"/>
</dbReference>
<dbReference type="SUPFAM" id="SSF52172">
    <property type="entry name" value="CheY-like"/>
    <property type="match status" value="1"/>
</dbReference>
<proteinExistence type="predicted"/>
<evidence type="ECO:0000256" key="4">
    <source>
        <dbReference type="ARBA" id="ARBA00023125"/>
    </source>
</evidence>
<evidence type="ECO:0000256" key="1">
    <source>
        <dbReference type="ARBA" id="ARBA00022741"/>
    </source>
</evidence>
<dbReference type="PRINTS" id="PR01590">
    <property type="entry name" value="HTHFIS"/>
</dbReference>
<dbReference type="InterPro" id="IPR011006">
    <property type="entry name" value="CheY-like_superfamily"/>
</dbReference>
<dbReference type="Pfam" id="PF25601">
    <property type="entry name" value="AAA_lid_14"/>
    <property type="match status" value="1"/>
</dbReference>
<dbReference type="PROSITE" id="PS00675">
    <property type="entry name" value="SIGMA54_INTERACT_1"/>
    <property type="match status" value="1"/>
</dbReference>
<dbReference type="FunFam" id="3.40.50.300:FF:000006">
    <property type="entry name" value="DNA-binding transcriptional regulator NtrC"/>
    <property type="match status" value="1"/>
</dbReference>
<dbReference type="InterPro" id="IPR025662">
    <property type="entry name" value="Sigma_54_int_dom_ATP-bd_1"/>
</dbReference>
<dbReference type="KEGG" id="ddf:DEFDS_0752"/>
<dbReference type="Proteomes" id="UP000001520">
    <property type="component" value="Chromosome"/>
</dbReference>
<organism evidence="9 10">
    <name type="scientific">Deferribacter desulfuricans (strain DSM 14783 / JCM 11476 / NBRC 101012 / SSM1)</name>
    <dbReference type="NCBI Taxonomy" id="639282"/>
    <lineage>
        <taxon>Bacteria</taxon>
        <taxon>Pseudomonadati</taxon>
        <taxon>Deferribacterota</taxon>
        <taxon>Deferribacteres</taxon>
        <taxon>Deferribacterales</taxon>
        <taxon>Deferribacteraceae</taxon>
        <taxon>Deferribacter</taxon>
    </lineage>
</organism>
<keyword evidence="6" id="KW-0597">Phosphoprotein</keyword>
<dbReference type="InterPro" id="IPR001789">
    <property type="entry name" value="Sig_transdc_resp-reg_receiver"/>
</dbReference>
<dbReference type="PROSITE" id="PS00688">
    <property type="entry name" value="SIGMA54_INTERACT_3"/>
    <property type="match status" value="1"/>
</dbReference>
<reference evidence="9 10" key="1">
    <citation type="journal article" date="2010" name="DNA Res.">
        <title>Bacterial lifestyle in a deep-sea hydrothermal vent chimney revealed by the genome sequence of the thermophilic bacterium Deferribacter desulfuricans SSM1.</title>
        <authorList>
            <person name="Takaki Y."/>
            <person name="Shimamura S."/>
            <person name="Nakagawa S."/>
            <person name="Fukuhara Y."/>
            <person name="Horikawa H."/>
            <person name="Ankai A."/>
            <person name="Harada T."/>
            <person name="Hosoyama A."/>
            <person name="Oguchi A."/>
            <person name="Fukui S."/>
            <person name="Fujita N."/>
            <person name="Takami H."/>
            <person name="Takai K."/>
        </authorList>
    </citation>
    <scope>NUCLEOTIDE SEQUENCE [LARGE SCALE GENOMIC DNA]</scope>
    <source>
        <strain evidence="10">DSM 14783 / JCM 11476 / NBRC 101012 / SSM1</strain>
    </source>
</reference>
<evidence type="ECO:0000313" key="9">
    <source>
        <dbReference type="EMBL" id="BAI80231.1"/>
    </source>
</evidence>
<dbReference type="Pfam" id="PF02954">
    <property type="entry name" value="HTH_8"/>
    <property type="match status" value="1"/>
</dbReference>
<dbReference type="SMART" id="SM00382">
    <property type="entry name" value="AAA"/>
    <property type="match status" value="1"/>
</dbReference>
<keyword evidence="3" id="KW-0805">Transcription regulation</keyword>
<dbReference type="SMART" id="SM00448">
    <property type="entry name" value="REC"/>
    <property type="match status" value="1"/>
</dbReference>
<dbReference type="Pfam" id="PF00072">
    <property type="entry name" value="Response_reg"/>
    <property type="match status" value="1"/>
</dbReference>
<dbReference type="PROSITE" id="PS50110">
    <property type="entry name" value="RESPONSE_REGULATORY"/>
    <property type="match status" value="1"/>
</dbReference>
<name>D3PCA8_DEFDS</name>
<dbReference type="PROSITE" id="PS00676">
    <property type="entry name" value="SIGMA54_INTERACT_2"/>
    <property type="match status" value="1"/>
</dbReference>
<keyword evidence="2" id="KW-0067">ATP-binding</keyword>
<dbReference type="CDD" id="cd00009">
    <property type="entry name" value="AAA"/>
    <property type="match status" value="1"/>
</dbReference>
<feature type="modified residue" description="4-aspartylphosphate" evidence="6">
    <location>
        <position position="51"/>
    </location>
</feature>
<dbReference type="AlphaFoldDB" id="D3PCA8"/>
<dbReference type="eggNOG" id="COG2204">
    <property type="taxonomic scope" value="Bacteria"/>
</dbReference>
<dbReference type="InterPro" id="IPR009057">
    <property type="entry name" value="Homeodomain-like_sf"/>
</dbReference>
<evidence type="ECO:0000256" key="6">
    <source>
        <dbReference type="PROSITE-ProRule" id="PRU00169"/>
    </source>
</evidence>
<dbReference type="EMBL" id="AP011529">
    <property type="protein sequence ID" value="BAI80231.1"/>
    <property type="molecule type" value="Genomic_DNA"/>
</dbReference>
<protein>
    <submittedName>
        <fullName evidence="9">Two-component system, NtrC family, response regulator AtoC</fullName>
    </submittedName>
</protein>
<evidence type="ECO:0000259" key="8">
    <source>
        <dbReference type="PROSITE" id="PS50110"/>
    </source>
</evidence>
<evidence type="ECO:0000256" key="3">
    <source>
        <dbReference type="ARBA" id="ARBA00023015"/>
    </source>
</evidence>
<dbReference type="InterPro" id="IPR002197">
    <property type="entry name" value="HTH_Fis"/>
</dbReference>
<dbReference type="Gene3D" id="1.10.8.60">
    <property type="match status" value="1"/>
</dbReference>
<dbReference type="InterPro" id="IPR025943">
    <property type="entry name" value="Sigma_54_int_dom_ATP-bd_2"/>
</dbReference>
<keyword evidence="5" id="KW-0804">Transcription</keyword>
<accession>D3PCA8</accession>
<dbReference type="SUPFAM" id="SSF46689">
    <property type="entry name" value="Homeodomain-like"/>
    <property type="match status" value="1"/>
</dbReference>
<dbReference type="InterPro" id="IPR058031">
    <property type="entry name" value="AAA_lid_NorR"/>
</dbReference>
<dbReference type="GO" id="GO:0000160">
    <property type="term" value="P:phosphorelay signal transduction system"/>
    <property type="evidence" value="ECO:0007669"/>
    <property type="project" value="InterPro"/>
</dbReference>
<feature type="domain" description="Sigma-54 factor interaction" evidence="7">
    <location>
        <begin position="139"/>
        <end position="366"/>
    </location>
</feature>
<dbReference type="PROSITE" id="PS50045">
    <property type="entry name" value="SIGMA54_INTERACT_4"/>
    <property type="match status" value="1"/>
</dbReference>
<sequence length="430" mass="49161">MLKILVVDDDKNSRDIIKLSLENSYEVDVALNGVHALELIRSKSYDVVICDYVMNEIDGIEVLKKLRKIGSNAVFILITAFGSSDIAIKAIQEGAYEYLSKPFKMSKLKQIIQNVEKGLNESKTFNETNKLENDFDDQVIAESSVFLETLKDMARVAISDVPVLITGESGVGKEIVAKSIHRYSKRSKYPFVAVNCNAIPGSLLESELFGYEKGAFTGADKGKPGYFEQAQKGTLFLDEIGDLEFDLQVKLLRVLQEQSIRRVGGIKDIKLDVRFIFATNVDLDKKVQEGKFRADLYYRLKVAEIRVPPLRERKEDIIPLANYFIRKYNTFNREIKLSNKAEKLLLRYDFPGNVRELENIIRASLIKARYTGIILDEDLNIKEEFVKDTITKEDILQVLEKTRNNRKKAAELLGVSRATFYRLLRRYNID</sequence>
<dbReference type="InterPro" id="IPR002078">
    <property type="entry name" value="Sigma_54_int"/>
</dbReference>
<dbReference type="GO" id="GO:0006355">
    <property type="term" value="P:regulation of DNA-templated transcription"/>
    <property type="evidence" value="ECO:0007669"/>
    <property type="project" value="InterPro"/>
</dbReference>
<keyword evidence="10" id="KW-1185">Reference proteome</keyword>
<dbReference type="Pfam" id="PF00158">
    <property type="entry name" value="Sigma54_activat"/>
    <property type="match status" value="1"/>
</dbReference>
<dbReference type="SUPFAM" id="SSF52540">
    <property type="entry name" value="P-loop containing nucleoside triphosphate hydrolases"/>
    <property type="match status" value="1"/>
</dbReference>
<dbReference type="STRING" id="639282.DEFDS_0752"/>
<dbReference type="InterPro" id="IPR027417">
    <property type="entry name" value="P-loop_NTPase"/>
</dbReference>
<dbReference type="OrthoDB" id="9814761at2"/>
<keyword evidence="4" id="KW-0238">DNA-binding</keyword>
<keyword evidence="1" id="KW-0547">Nucleotide-binding</keyword>
<dbReference type="RefSeq" id="WP_013007479.1">
    <property type="nucleotide sequence ID" value="NC_013939.1"/>
</dbReference>
<dbReference type="Gene3D" id="3.40.50.2300">
    <property type="match status" value="1"/>
</dbReference>
<dbReference type="GO" id="GO:0043565">
    <property type="term" value="F:sequence-specific DNA binding"/>
    <property type="evidence" value="ECO:0007669"/>
    <property type="project" value="InterPro"/>
</dbReference>
<gene>
    <name evidence="9" type="ordered locus">DEFDS_0752</name>
</gene>
<evidence type="ECO:0000256" key="2">
    <source>
        <dbReference type="ARBA" id="ARBA00022840"/>
    </source>
</evidence>
<dbReference type="InterPro" id="IPR025944">
    <property type="entry name" value="Sigma_54_int_dom_CS"/>
</dbReference>
<dbReference type="HOGENOM" id="CLU_000445_0_6_0"/>